<dbReference type="Proteomes" id="UP000646523">
    <property type="component" value="Unassembled WGS sequence"/>
</dbReference>
<reference evidence="6" key="2">
    <citation type="submission" date="2020-09" db="EMBL/GenBank/DDBJ databases">
        <authorList>
            <person name="Sun Q."/>
            <person name="Zhou Y."/>
        </authorList>
    </citation>
    <scope>NUCLEOTIDE SEQUENCE</scope>
    <source>
        <strain evidence="6">CGMCC 4.7368</strain>
    </source>
</reference>
<dbReference type="Pfam" id="PF00722">
    <property type="entry name" value="Glyco_hydro_16"/>
    <property type="match status" value="1"/>
</dbReference>
<comment type="subcellular location">
    <subcellularLocation>
        <location evidence="1">Secreted</location>
    </subcellularLocation>
</comment>
<comment type="similarity">
    <text evidence="2">Belongs to the glycosyl hydrolase 16 family.</text>
</comment>
<dbReference type="AlphaFoldDB" id="A0A917Z8E9"/>
<accession>A0A917Z8E9</accession>
<dbReference type="Gene3D" id="2.60.120.200">
    <property type="match status" value="1"/>
</dbReference>
<reference evidence="6" key="1">
    <citation type="journal article" date="2014" name="Int. J. Syst. Evol. Microbiol.">
        <title>Complete genome sequence of Corynebacterium casei LMG S-19264T (=DSM 44701T), isolated from a smear-ripened cheese.</title>
        <authorList>
            <consortium name="US DOE Joint Genome Institute (JGI-PGF)"/>
            <person name="Walter F."/>
            <person name="Albersmeier A."/>
            <person name="Kalinowski J."/>
            <person name="Ruckert C."/>
        </authorList>
    </citation>
    <scope>NUCLEOTIDE SEQUENCE</scope>
    <source>
        <strain evidence="6">CGMCC 4.7368</strain>
    </source>
</reference>
<protein>
    <recommendedName>
        <fullName evidence="5">GH16 domain-containing protein</fullName>
    </recommendedName>
</protein>
<dbReference type="EMBL" id="BMNH01000021">
    <property type="protein sequence ID" value="GGO76912.1"/>
    <property type="molecule type" value="Genomic_DNA"/>
</dbReference>
<proteinExistence type="inferred from homology"/>
<dbReference type="GO" id="GO:0005576">
    <property type="term" value="C:extracellular region"/>
    <property type="evidence" value="ECO:0007669"/>
    <property type="project" value="UniProtKB-SubCell"/>
</dbReference>
<evidence type="ECO:0000256" key="2">
    <source>
        <dbReference type="ARBA" id="ARBA00006865"/>
    </source>
</evidence>
<dbReference type="InterPro" id="IPR013320">
    <property type="entry name" value="ConA-like_dom_sf"/>
</dbReference>
<gene>
    <name evidence="6" type="ORF">GCM10012289_55330</name>
</gene>
<sequence length="368" mass="40196">MAGLPAGASNITARLELYSWTAFASTTTAVHQASGGAGGAGTWASKPTLGAALDTSTAVTAGYNAWNVSSAVKGNGAVTFAVRQSTRNTRVYWASKESTNTAARPRLVISYTAPSPTPTPTPTPSPGPGWRLVWSDEFDGTALNTAKWRARDSYVDYDRACITSRAKNVFVANGSLTIRAQKENYTCGGATRPYTTGYVDTIGKASFTYGRFEARIKSPNGPANSRGLWPAFWMRPDDGGNGEIDVTELPGGASYYKAATAAIFRDYKPTKNDFRYTFPTGHPGDGFHTYTTEWEPGVIRWYVDGREIWRRTGDTTSWLEETFGADDTYKRKFHLRLNFQVGGWLGDPDAATVLPADFVVDHVRVWQR</sequence>
<feature type="domain" description="GH16" evidence="5">
    <location>
        <begin position="108"/>
        <end position="368"/>
    </location>
</feature>
<evidence type="ECO:0000256" key="1">
    <source>
        <dbReference type="ARBA" id="ARBA00004613"/>
    </source>
</evidence>
<evidence type="ECO:0000256" key="4">
    <source>
        <dbReference type="ARBA" id="ARBA00022729"/>
    </source>
</evidence>
<dbReference type="SUPFAM" id="SSF49899">
    <property type="entry name" value="Concanavalin A-like lectins/glucanases"/>
    <property type="match status" value="1"/>
</dbReference>
<dbReference type="CDD" id="cd08023">
    <property type="entry name" value="GH16_laminarinase_like"/>
    <property type="match status" value="1"/>
</dbReference>
<dbReference type="InterPro" id="IPR055372">
    <property type="entry name" value="CBM96"/>
</dbReference>
<dbReference type="InterPro" id="IPR000757">
    <property type="entry name" value="Beta-glucanase-like"/>
</dbReference>
<dbReference type="PROSITE" id="PS51762">
    <property type="entry name" value="GH16_2"/>
    <property type="match status" value="1"/>
</dbReference>
<dbReference type="PANTHER" id="PTHR10963:SF55">
    <property type="entry name" value="GLYCOSIDE HYDROLASE FAMILY 16 PROTEIN"/>
    <property type="match status" value="1"/>
</dbReference>
<dbReference type="GO" id="GO:0004553">
    <property type="term" value="F:hydrolase activity, hydrolyzing O-glycosyl compounds"/>
    <property type="evidence" value="ECO:0007669"/>
    <property type="project" value="InterPro"/>
</dbReference>
<keyword evidence="4" id="KW-0732">Signal</keyword>
<keyword evidence="7" id="KW-1185">Reference proteome</keyword>
<evidence type="ECO:0000256" key="3">
    <source>
        <dbReference type="ARBA" id="ARBA00022525"/>
    </source>
</evidence>
<dbReference type="PANTHER" id="PTHR10963">
    <property type="entry name" value="GLYCOSYL HYDROLASE-RELATED"/>
    <property type="match status" value="1"/>
</dbReference>
<dbReference type="Pfam" id="PF24517">
    <property type="entry name" value="CBM96"/>
    <property type="match status" value="1"/>
</dbReference>
<evidence type="ECO:0000313" key="7">
    <source>
        <dbReference type="Proteomes" id="UP000646523"/>
    </source>
</evidence>
<evidence type="ECO:0000313" key="6">
    <source>
        <dbReference type="EMBL" id="GGO76912.1"/>
    </source>
</evidence>
<keyword evidence="3" id="KW-0964">Secreted</keyword>
<organism evidence="6 7">
    <name type="scientific">Nonomuraea cavernae</name>
    <dbReference type="NCBI Taxonomy" id="2045107"/>
    <lineage>
        <taxon>Bacteria</taxon>
        <taxon>Bacillati</taxon>
        <taxon>Actinomycetota</taxon>
        <taxon>Actinomycetes</taxon>
        <taxon>Streptosporangiales</taxon>
        <taxon>Streptosporangiaceae</taxon>
        <taxon>Nonomuraea</taxon>
    </lineage>
</organism>
<dbReference type="InterPro" id="IPR050546">
    <property type="entry name" value="Glycosyl_Hydrlase_16"/>
</dbReference>
<evidence type="ECO:0000259" key="5">
    <source>
        <dbReference type="PROSITE" id="PS51762"/>
    </source>
</evidence>
<name>A0A917Z8E9_9ACTN</name>
<dbReference type="GO" id="GO:0005975">
    <property type="term" value="P:carbohydrate metabolic process"/>
    <property type="evidence" value="ECO:0007669"/>
    <property type="project" value="InterPro"/>
</dbReference>
<comment type="caution">
    <text evidence="6">The sequence shown here is derived from an EMBL/GenBank/DDBJ whole genome shotgun (WGS) entry which is preliminary data.</text>
</comment>